<gene>
    <name evidence="4" type="ORF">CKY39_09905</name>
</gene>
<protein>
    <submittedName>
        <fullName evidence="4">GNAT family N-acetyltransferase</fullName>
    </submittedName>
</protein>
<dbReference type="RefSeq" id="WP_095744316.1">
    <property type="nucleotide sequence ID" value="NZ_CP023284.1"/>
</dbReference>
<keyword evidence="1 4" id="KW-0808">Transferase</keyword>
<evidence type="ECO:0000256" key="1">
    <source>
        <dbReference type="ARBA" id="ARBA00022679"/>
    </source>
</evidence>
<dbReference type="EMBL" id="CP023284">
    <property type="protein sequence ID" value="ATA53495.1"/>
    <property type="molecule type" value="Genomic_DNA"/>
</dbReference>
<keyword evidence="2" id="KW-0012">Acyltransferase</keyword>
<dbReference type="Pfam" id="PF00583">
    <property type="entry name" value="Acetyltransf_1"/>
    <property type="match status" value="1"/>
</dbReference>
<organism evidence="4 5">
    <name type="scientific">Variovorax boronicumulans</name>
    <dbReference type="NCBI Taxonomy" id="436515"/>
    <lineage>
        <taxon>Bacteria</taxon>
        <taxon>Pseudomonadati</taxon>
        <taxon>Pseudomonadota</taxon>
        <taxon>Betaproteobacteria</taxon>
        <taxon>Burkholderiales</taxon>
        <taxon>Comamonadaceae</taxon>
        <taxon>Variovorax</taxon>
    </lineage>
</organism>
<dbReference type="InterPro" id="IPR050832">
    <property type="entry name" value="Bact_Acetyltransf"/>
</dbReference>
<dbReference type="CDD" id="cd04301">
    <property type="entry name" value="NAT_SF"/>
    <property type="match status" value="1"/>
</dbReference>
<dbReference type="Proteomes" id="UP000217154">
    <property type="component" value="Chromosome"/>
</dbReference>
<dbReference type="InterPro" id="IPR000182">
    <property type="entry name" value="GNAT_dom"/>
</dbReference>
<sequence>MTETPLRIRPALASEHRALEDLQRRASLANPGDREAIQSDPDAIELPLAQIVDGRVFVAEIHGVTAGFAVVLPNDDGSAELDGLFVEPEAWRRGIGKALVAHCVALSRRQGASALHVTGNPHAGSFYLRCGFEANGTVAVRFGRAERFRKVF</sequence>
<dbReference type="InterPro" id="IPR016181">
    <property type="entry name" value="Acyl_CoA_acyltransferase"/>
</dbReference>
<feature type="domain" description="N-acetyltransferase" evidence="3">
    <location>
        <begin position="6"/>
        <end position="152"/>
    </location>
</feature>
<dbReference type="KEGG" id="vbo:CKY39_09905"/>
<dbReference type="AlphaFoldDB" id="A0A250DGH6"/>
<reference evidence="4 5" key="1">
    <citation type="submission" date="2017-09" db="EMBL/GenBank/DDBJ databases">
        <title>The diverse metabolic capabilities of V. boronicumulans make it an excellent choice for continued studies on novel biodegradation.</title>
        <authorList>
            <person name="Sun S."/>
        </authorList>
    </citation>
    <scope>NUCLEOTIDE SEQUENCE [LARGE SCALE GENOMIC DNA]</scope>
    <source>
        <strain evidence="4 5">J1</strain>
    </source>
</reference>
<dbReference type="Gene3D" id="3.40.630.30">
    <property type="match status" value="1"/>
</dbReference>
<dbReference type="SUPFAM" id="SSF55729">
    <property type="entry name" value="Acyl-CoA N-acyltransferases (Nat)"/>
    <property type="match status" value="1"/>
</dbReference>
<evidence type="ECO:0000313" key="5">
    <source>
        <dbReference type="Proteomes" id="UP000217154"/>
    </source>
</evidence>
<evidence type="ECO:0000256" key="2">
    <source>
        <dbReference type="ARBA" id="ARBA00023315"/>
    </source>
</evidence>
<dbReference type="GO" id="GO:0016747">
    <property type="term" value="F:acyltransferase activity, transferring groups other than amino-acyl groups"/>
    <property type="evidence" value="ECO:0007669"/>
    <property type="project" value="InterPro"/>
</dbReference>
<evidence type="ECO:0000313" key="4">
    <source>
        <dbReference type="EMBL" id="ATA53495.1"/>
    </source>
</evidence>
<evidence type="ECO:0000259" key="3">
    <source>
        <dbReference type="PROSITE" id="PS51186"/>
    </source>
</evidence>
<proteinExistence type="predicted"/>
<accession>A0A250DGH6</accession>
<dbReference type="PROSITE" id="PS51186">
    <property type="entry name" value="GNAT"/>
    <property type="match status" value="1"/>
</dbReference>
<dbReference type="PANTHER" id="PTHR43877">
    <property type="entry name" value="AMINOALKYLPHOSPHONATE N-ACETYLTRANSFERASE-RELATED-RELATED"/>
    <property type="match status" value="1"/>
</dbReference>
<name>A0A250DGH6_9BURK</name>